<keyword evidence="2" id="KW-1185">Reference proteome</keyword>
<reference evidence="1 2" key="1">
    <citation type="submission" date="2015-08" db="EMBL/GenBank/DDBJ databases">
        <title>Next Generation Sequencing and Analysis of the Genome of Puccinia sorghi L Schw, the Causal Agent of Maize Common Rust.</title>
        <authorList>
            <person name="Rochi L."/>
            <person name="Burguener G."/>
            <person name="Darino M."/>
            <person name="Turjanski A."/>
            <person name="Kreff E."/>
            <person name="Dieguez M.J."/>
            <person name="Sacco F."/>
        </authorList>
    </citation>
    <scope>NUCLEOTIDE SEQUENCE [LARGE SCALE GENOMIC DNA]</scope>
    <source>
        <strain evidence="1 2">RO10H11247</strain>
    </source>
</reference>
<sequence>VKPLTSGEYIGHVKSLWRVQSSFILFVVRMKASTIISYYRMREFVTTNKACLAISTDIVCTDTKVQHNKVCHTDCVKYILNSASFHASEENWRMACLPISRVKPLQCLHRI</sequence>
<feature type="non-terminal residue" evidence="1">
    <location>
        <position position="1"/>
    </location>
</feature>
<dbReference type="VEuPathDB" id="FungiDB:VP01_450g1"/>
<gene>
    <name evidence="1" type="ORF">VP01_450g1</name>
</gene>
<proteinExistence type="predicted"/>
<dbReference type="STRING" id="27349.A0A0L6UP24"/>
<dbReference type="EMBL" id="LAVV01009624">
    <property type="protein sequence ID" value="KNZ50274.1"/>
    <property type="molecule type" value="Genomic_DNA"/>
</dbReference>
<protein>
    <submittedName>
        <fullName evidence="1">Uncharacterized protein</fullName>
    </submittedName>
</protein>
<accession>A0A0L6UP24</accession>
<organism evidence="1 2">
    <name type="scientific">Puccinia sorghi</name>
    <dbReference type="NCBI Taxonomy" id="27349"/>
    <lineage>
        <taxon>Eukaryota</taxon>
        <taxon>Fungi</taxon>
        <taxon>Dikarya</taxon>
        <taxon>Basidiomycota</taxon>
        <taxon>Pucciniomycotina</taxon>
        <taxon>Pucciniomycetes</taxon>
        <taxon>Pucciniales</taxon>
        <taxon>Pucciniaceae</taxon>
        <taxon>Puccinia</taxon>
    </lineage>
</organism>
<name>A0A0L6UP24_9BASI</name>
<dbReference type="Proteomes" id="UP000037035">
    <property type="component" value="Unassembled WGS sequence"/>
</dbReference>
<evidence type="ECO:0000313" key="2">
    <source>
        <dbReference type="Proteomes" id="UP000037035"/>
    </source>
</evidence>
<evidence type="ECO:0000313" key="1">
    <source>
        <dbReference type="EMBL" id="KNZ50274.1"/>
    </source>
</evidence>
<comment type="caution">
    <text evidence="1">The sequence shown here is derived from an EMBL/GenBank/DDBJ whole genome shotgun (WGS) entry which is preliminary data.</text>
</comment>
<dbReference type="AlphaFoldDB" id="A0A0L6UP24"/>